<accession>A0AAW8FG44</accession>
<dbReference type="InterPro" id="IPR021145">
    <property type="entry name" value="Portal_protein_SPP1_Gp6-like"/>
</dbReference>
<dbReference type="Pfam" id="PF05133">
    <property type="entry name" value="SPP1_portal"/>
    <property type="match status" value="1"/>
</dbReference>
<name>A0AAW8FG44_9ACTN</name>
<evidence type="ECO:0000256" key="1">
    <source>
        <dbReference type="SAM" id="MobiDB-lite"/>
    </source>
</evidence>
<dbReference type="EMBL" id="JAUSZV010000005">
    <property type="protein sequence ID" value="MDQ0907793.1"/>
    <property type="molecule type" value="Genomic_DNA"/>
</dbReference>
<evidence type="ECO:0008006" key="4">
    <source>
        <dbReference type="Google" id="ProtNLM"/>
    </source>
</evidence>
<organism evidence="2 3">
    <name type="scientific">Streptomyces canus</name>
    <dbReference type="NCBI Taxonomy" id="58343"/>
    <lineage>
        <taxon>Bacteria</taxon>
        <taxon>Bacillati</taxon>
        <taxon>Actinomycetota</taxon>
        <taxon>Actinomycetes</taxon>
        <taxon>Kitasatosporales</taxon>
        <taxon>Streptomycetaceae</taxon>
        <taxon>Streptomyces</taxon>
        <taxon>Streptomyces aurantiacus group</taxon>
    </lineage>
</organism>
<comment type="caution">
    <text evidence="2">The sequence shown here is derived from an EMBL/GenBank/DDBJ whole genome shotgun (WGS) entry which is preliminary data.</text>
</comment>
<dbReference type="Proteomes" id="UP001234216">
    <property type="component" value="Unassembled WGS sequence"/>
</dbReference>
<dbReference type="RefSeq" id="WP_306976631.1">
    <property type="nucleotide sequence ID" value="NZ_JAUSZV010000005.1"/>
</dbReference>
<evidence type="ECO:0000313" key="2">
    <source>
        <dbReference type="EMBL" id="MDQ0907793.1"/>
    </source>
</evidence>
<evidence type="ECO:0000313" key="3">
    <source>
        <dbReference type="Proteomes" id="UP001234216"/>
    </source>
</evidence>
<sequence>MPGTADLNQAYWSLSNARPAYERADTFYRGTVDEYHASPRVKRLLSRYGLTNLDTFNFAHVPVDAVANKLYLNNLTSGDPSTDALIENIWDENEMGLEAPILHRNVCKYGDAYVMVWPSVEDDGETISGVDLINEDPLTVRVFYDVVNPRKKTYAIKSWCEGEGNERQTFAFLYYPDRVERWVHPGRVTKVNKSGEDKWKPYTADGQDSVLENPLGVVPFYHFRTDRPYGEPEHINAYGPQLTINKLVTSHVATIDYQSFPQRYSLAEVGTTGPNYQQGEVDPFSPEDADSNPESLNTASQLEADPGTVWDFQNTKAVGQFAAADAKAFLEPFDRYVKALSQTTDTPFHYFDSTGVAISAESKKETNEAFNSKVAARQGSLGFTWGQLFTDVLDYLGVFADRVDVVWRPINSADSENDLKALLLKKDLGVPLDVLLVEAGYSQENAQKWAALAAVSTPTEIPNTTE</sequence>
<gene>
    <name evidence="2" type="ORF">QFZ22_003778</name>
</gene>
<protein>
    <recommendedName>
        <fullName evidence="4">Phage portal protein</fullName>
    </recommendedName>
</protein>
<reference evidence="2" key="1">
    <citation type="submission" date="2023-07" db="EMBL/GenBank/DDBJ databases">
        <title>Comparative genomics of wheat-associated soil bacteria to identify genetic determinants of phenazine resistance.</title>
        <authorList>
            <person name="Mouncey N."/>
        </authorList>
    </citation>
    <scope>NUCLEOTIDE SEQUENCE</scope>
    <source>
        <strain evidence="2">V4I22</strain>
    </source>
</reference>
<feature type="region of interest" description="Disordered" evidence="1">
    <location>
        <begin position="269"/>
        <end position="299"/>
    </location>
</feature>
<dbReference type="AlphaFoldDB" id="A0AAW8FG44"/>
<proteinExistence type="predicted"/>